<gene>
    <name evidence="2" type="ORF">XA68_16555</name>
</gene>
<feature type="region of interest" description="Disordered" evidence="1">
    <location>
        <begin position="1"/>
        <end position="24"/>
    </location>
</feature>
<protein>
    <submittedName>
        <fullName evidence="2">Uncharacterized protein</fullName>
    </submittedName>
</protein>
<name>A0A2A9P4I9_OPHUN</name>
<sequence length="111" mass="11903">MTPLSHSPAAEWRSSQDVSDSRPLGGAARWLSRTPDMCGLNLALRAPSVFFTRDGSGCRPWDIRSGVCHGCSAQEYPRLPSRRCAVSCSGDTGLPQLTIREGVSGAEHSSE</sequence>
<accession>A0A2A9P4I9</accession>
<dbReference type="AlphaFoldDB" id="A0A2A9P4I9"/>
<evidence type="ECO:0000256" key="1">
    <source>
        <dbReference type="SAM" id="MobiDB-lite"/>
    </source>
</evidence>
<reference evidence="2 3" key="2">
    <citation type="journal article" date="2017" name="Sci. Rep.">
        <title>Ant-infecting Ophiocordyceps genomes reveal a high diversity of potential behavioral manipulation genes and a possible major role for enterotoxins.</title>
        <authorList>
            <person name="de Bekker C."/>
            <person name="Ohm R.A."/>
            <person name="Evans H.C."/>
            <person name="Brachmann A."/>
            <person name="Hughes D.P."/>
        </authorList>
    </citation>
    <scope>NUCLEOTIDE SEQUENCE [LARGE SCALE GENOMIC DNA]</scope>
    <source>
        <strain evidence="2 3">SC16a</strain>
    </source>
</reference>
<evidence type="ECO:0000313" key="3">
    <source>
        <dbReference type="Proteomes" id="UP000037136"/>
    </source>
</evidence>
<organism evidence="2 3">
    <name type="scientific">Ophiocordyceps unilateralis</name>
    <name type="common">Zombie-ant fungus</name>
    <name type="synonym">Torrubia unilateralis</name>
    <dbReference type="NCBI Taxonomy" id="268505"/>
    <lineage>
        <taxon>Eukaryota</taxon>
        <taxon>Fungi</taxon>
        <taxon>Dikarya</taxon>
        <taxon>Ascomycota</taxon>
        <taxon>Pezizomycotina</taxon>
        <taxon>Sordariomycetes</taxon>
        <taxon>Hypocreomycetidae</taxon>
        <taxon>Hypocreales</taxon>
        <taxon>Ophiocordycipitaceae</taxon>
        <taxon>Ophiocordyceps</taxon>
    </lineage>
</organism>
<reference evidence="2 3" key="1">
    <citation type="journal article" date="2015" name="BMC Genomics">
        <title>Gene expression during zombie ant biting behavior reflects the complexity underlying fungal parasitic behavioral manipulation.</title>
        <authorList>
            <person name="de Bekker C."/>
            <person name="Ohm R.A."/>
            <person name="Loreto R.G."/>
            <person name="Sebastian A."/>
            <person name="Albert I."/>
            <person name="Merrow M."/>
            <person name="Brachmann A."/>
            <person name="Hughes D.P."/>
        </authorList>
    </citation>
    <scope>NUCLEOTIDE SEQUENCE [LARGE SCALE GENOMIC DNA]</scope>
    <source>
        <strain evidence="2 3">SC16a</strain>
    </source>
</reference>
<keyword evidence="3" id="KW-1185">Reference proteome</keyword>
<proteinExistence type="predicted"/>
<comment type="caution">
    <text evidence="2">The sequence shown here is derived from an EMBL/GenBank/DDBJ whole genome shotgun (WGS) entry which is preliminary data.</text>
</comment>
<dbReference type="Proteomes" id="UP000037136">
    <property type="component" value="Unassembled WGS sequence"/>
</dbReference>
<evidence type="ECO:0000313" key="2">
    <source>
        <dbReference type="EMBL" id="PFH56405.1"/>
    </source>
</evidence>
<dbReference type="EMBL" id="LAZP02000588">
    <property type="protein sequence ID" value="PFH56405.1"/>
    <property type="molecule type" value="Genomic_DNA"/>
</dbReference>